<evidence type="ECO:0000313" key="3">
    <source>
        <dbReference type="WBParaSite" id="GPUH_0000166801-mRNA-1"/>
    </source>
</evidence>
<evidence type="ECO:0000313" key="2">
    <source>
        <dbReference type="Proteomes" id="UP000271098"/>
    </source>
</evidence>
<dbReference type="Proteomes" id="UP000271098">
    <property type="component" value="Unassembled WGS sequence"/>
</dbReference>
<accession>A0A183CYX3</accession>
<proteinExistence type="predicted"/>
<dbReference type="EMBL" id="UYRT01002131">
    <property type="protein sequence ID" value="VDK30660.1"/>
    <property type="molecule type" value="Genomic_DNA"/>
</dbReference>
<gene>
    <name evidence="1" type="ORF">GPUH_LOCUS1664</name>
</gene>
<dbReference type="AlphaFoldDB" id="A0A183CYX3"/>
<name>A0A183CYX3_9BILA</name>
<keyword evidence="2" id="KW-1185">Reference proteome</keyword>
<organism evidence="3">
    <name type="scientific">Gongylonema pulchrum</name>
    <dbReference type="NCBI Taxonomy" id="637853"/>
    <lineage>
        <taxon>Eukaryota</taxon>
        <taxon>Metazoa</taxon>
        <taxon>Ecdysozoa</taxon>
        <taxon>Nematoda</taxon>
        <taxon>Chromadorea</taxon>
        <taxon>Rhabditida</taxon>
        <taxon>Spirurina</taxon>
        <taxon>Spiruromorpha</taxon>
        <taxon>Spiruroidea</taxon>
        <taxon>Gongylonematidae</taxon>
        <taxon>Gongylonema</taxon>
    </lineage>
</organism>
<reference evidence="1 2" key="2">
    <citation type="submission" date="2018-11" db="EMBL/GenBank/DDBJ databases">
        <authorList>
            <consortium name="Pathogen Informatics"/>
        </authorList>
    </citation>
    <scope>NUCLEOTIDE SEQUENCE [LARGE SCALE GENOMIC DNA]</scope>
</reference>
<evidence type="ECO:0000313" key="1">
    <source>
        <dbReference type="EMBL" id="VDK30660.1"/>
    </source>
</evidence>
<reference evidence="3" key="1">
    <citation type="submission" date="2016-06" db="UniProtKB">
        <authorList>
            <consortium name="WormBaseParasite"/>
        </authorList>
    </citation>
    <scope>IDENTIFICATION</scope>
</reference>
<dbReference type="WBParaSite" id="GPUH_0000166801-mRNA-1">
    <property type="protein sequence ID" value="GPUH_0000166801-mRNA-1"/>
    <property type="gene ID" value="GPUH_0000166801"/>
</dbReference>
<protein>
    <submittedName>
        <fullName evidence="3">DUF228 domain-containing protein</fullName>
    </submittedName>
</protein>
<sequence>MNVVWASVLTGNGRELELGSVTEATLVGETDTFGADICSVLIRGLIVVVPIKAERGSKLGTRPIVANFIAVDVRELITGICDEMSDGFDSIPFTNGALLPNKAFGNAAIAAGSSRLDRSDNCCSDDIRPWK</sequence>